<dbReference type="GO" id="GO:0015385">
    <property type="term" value="F:sodium:proton antiporter activity"/>
    <property type="evidence" value="ECO:0007669"/>
    <property type="project" value="UniProtKB-UniRule"/>
</dbReference>
<dbReference type="PANTHER" id="PTHR30341:SF0">
    <property type="entry name" value="NA(+)_H(+) ANTIPORTER NHAA"/>
    <property type="match status" value="1"/>
</dbReference>
<keyword evidence="6" id="KW-0915">Sodium</keyword>
<feature type="transmembrane region" description="Helical" evidence="6">
    <location>
        <begin position="319"/>
        <end position="337"/>
    </location>
</feature>
<dbReference type="Gene3D" id="1.20.1530.10">
    <property type="entry name" value="Na+/H+ antiporter like domain"/>
    <property type="match status" value="1"/>
</dbReference>
<evidence type="ECO:0000256" key="1">
    <source>
        <dbReference type="ARBA" id="ARBA00004429"/>
    </source>
</evidence>
<evidence type="ECO:0000256" key="6">
    <source>
        <dbReference type="HAMAP-Rule" id="MF_01844"/>
    </source>
</evidence>
<organism evidence="7 8">
    <name type="scientific">Hallerella succinigenes</name>
    <dbReference type="NCBI Taxonomy" id="1896222"/>
    <lineage>
        <taxon>Bacteria</taxon>
        <taxon>Pseudomonadati</taxon>
        <taxon>Fibrobacterota</taxon>
        <taxon>Fibrobacteria</taxon>
        <taxon>Fibrobacterales</taxon>
        <taxon>Fibrobacteraceae</taxon>
        <taxon>Hallerella</taxon>
    </lineage>
</organism>
<feature type="transmembrane region" description="Helical" evidence="6">
    <location>
        <begin position="117"/>
        <end position="138"/>
    </location>
</feature>
<keyword evidence="6" id="KW-0739">Sodium transport</keyword>
<feature type="transmembrane region" description="Helical" evidence="6">
    <location>
        <begin position="31"/>
        <end position="48"/>
    </location>
</feature>
<evidence type="ECO:0000313" key="7">
    <source>
        <dbReference type="EMBL" id="PJJ41227.1"/>
    </source>
</evidence>
<evidence type="ECO:0000256" key="3">
    <source>
        <dbReference type="ARBA" id="ARBA00022692"/>
    </source>
</evidence>
<dbReference type="NCBIfam" id="TIGR00773">
    <property type="entry name" value="NhaA"/>
    <property type="match status" value="1"/>
</dbReference>
<protein>
    <recommendedName>
        <fullName evidence="6">Na(+)/H(+) antiporter NhaA</fullName>
    </recommendedName>
    <alternativeName>
        <fullName evidence="6">Sodium/proton antiporter NhaA</fullName>
    </alternativeName>
</protein>
<name>A0A2M9A6H9_9BACT</name>
<keyword evidence="8" id="KW-1185">Reference proteome</keyword>
<evidence type="ECO:0000256" key="5">
    <source>
        <dbReference type="ARBA" id="ARBA00023136"/>
    </source>
</evidence>
<feature type="transmembrane region" description="Helical" evidence="6">
    <location>
        <begin position="202"/>
        <end position="219"/>
    </location>
</feature>
<keyword evidence="4 6" id="KW-1133">Transmembrane helix</keyword>
<comment type="catalytic activity">
    <reaction evidence="6">
        <text>Na(+)(in) + 2 H(+)(out) = Na(+)(out) + 2 H(+)(in)</text>
        <dbReference type="Rhea" id="RHEA:29251"/>
        <dbReference type="ChEBI" id="CHEBI:15378"/>
        <dbReference type="ChEBI" id="CHEBI:29101"/>
    </reaction>
</comment>
<dbReference type="Proteomes" id="UP000231134">
    <property type="component" value="Unassembled WGS sequence"/>
</dbReference>
<dbReference type="EMBL" id="PGEX01000001">
    <property type="protein sequence ID" value="PJJ41227.1"/>
    <property type="molecule type" value="Genomic_DNA"/>
</dbReference>
<keyword evidence="6" id="KW-0813">Transport</keyword>
<feature type="transmembrane region" description="Helical" evidence="6">
    <location>
        <begin position="413"/>
        <end position="437"/>
    </location>
</feature>
<dbReference type="RefSeq" id="WP_100425222.1">
    <property type="nucleotide sequence ID" value="NZ_JAQXKX010000002.1"/>
</dbReference>
<dbReference type="InterPro" id="IPR004670">
    <property type="entry name" value="NhaA"/>
</dbReference>
<evidence type="ECO:0000256" key="4">
    <source>
        <dbReference type="ARBA" id="ARBA00022989"/>
    </source>
</evidence>
<dbReference type="GO" id="GO:0005886">
    <property type="term" value="C:plasma membrane"/>
    <property type="evidence" value="ECO:0007669"/>
    <property type="project" value="UniProtKB-SubCell"/>
</dbReference>
<proteinExistence type="inferred from homology"/>
<feature type="transmembrane region" description="Helical" evidence="6">
    <location>
        <begin position="144"/>
        <end position="165"/>
    </location>
</feature>
<accession>A0A2M9A6H9</accession>
<sequence length="459" mass="49050">MEEKEVLGTKVPLQAIDKFVAPVQRFLKIESTAGIGLIAVTIIALLWANLSNETYLAFWSLPFNFTIGPWSIDKALHHAPTLGWLVNDALMTIFFFSVGLEVKGEIVHGELHDMRKALLPVLAAIGGMIFPAVIYLVICPGEAHHGWGIPMATDIAFTVGCMALLGTRIPHGLRVMILTLAIADDIGSIIVVAVGYSSGVQWSALGIAVIFLTLTWLSFRLGIRNLFVHGVLAVISWFCFVQSGVHPTICGVIIGLLTPVAPMVKRAYMDQLIVTVGDAVKENRPMTNDQRKEVLAMLEKTSRESGSLQGRLNTHLQPWVNFVIMPLFALANAGVVIEPSAVSLVTLSVALGLVIGKPLGIFLVSFAAIKAKICMLPTGVNWKILLGGGMLAGIGFTMSLFVAGLAFGDPAHATYLAGAKVGILTGSFASAIFGILFMKIVSKPTNTPEESSSDAVEPV</sequence>
<feature type="transmembrane region" description="Helical" evidence="6">
    <location>
        <begin position="384"/>
        <end position="407"/>
    </location>
</feature>
<keyword evidence="5 6" id="KW-0472">Membrane</keyword>
<dbReference type="PANTHER" id="PTHR30341">
    <property type="entry name" value="SODIUM ION/PROTON ANTIPORTER NHAA-RELATED"/>
    <property type="match status" value="1"/>
</dbReference>
<reference evidence="7 8" key="1">
    <citation type="submission" date="2017-11" db="EMBL/GenBank/DDBJ databases">
        <title>Animal gut microbial communities from fecal samples from Wisconsin, USA.</title>
        <authorList>
            <person name="Neumann A."/>
        </authorList>
    </citation>
    <scope>NUCLEOTIDE SEQUENCE [LARGE SCALE GENOMIC DNA]</scope>
    <source>
        <strain evidence="7 8">UWS3</strain>
    </source>
</reference>
<dbReference type="AlphaFoldDB" id="A0A2M9A6H9"/>
<gene>
    <name evidence="6" type="primary">nhaA</name>
    <name evidence="7" type="ORF">BGX16_1187</name>
</gene>
<evidence type="ECO:0000313" key="8">
    <source>
        <dbReference type="Proteomes" id="UP000231134"/>
    </source>
</evidence>
<keyword evidence="3 6" id="KW-0812">Transmembrane</keyword>
<dbReference type="OrthoDB" id="9808135at2"/>
<comment type="similarity">
    <text evidence="6">Belongs to the NhaA Na(+)/H(+) (TC 2.A.33) antiporter family.</text>
</comment>
<evidence type="ECO:0000256" key="2">
    <source>
        <dbReference type="ARBA" id="ARBA00022475"/>
    </source>
</evidence>
<comment type="caution">
    <text evidence="7">The sequence shown here is derived from an EMBL/GenBank/DDBJ whole genome shotgun (WGS) entry which is preliminary data.</text>
</comment>
<keyword evidence="6" id="KW-0050">Antiport</keyword>
<dbReference type="InterPro" id="IPR023171">
    <property type="entry name" value="Na/H_antiporter_dom_sf"/>
</dbReference>
<comment type="subcellular location">
    <subcellularLocation>
        <location evidence="1">Cell inner membrane</location>
        <topology evidence="1">Multi-pass membrane protein</topology>
    </subcellularLocation>
    <subcellularLocation>
        <location evidence="6">Cell membrane</location>
        <topology evidence="6">Multi-pass membrane protein</topology>
    </subcellularLocation>
</comment>
<comment type="function">
    <text evidence="6">Na(+)/H(+) antiporter that extrudes sodium in exchange for external protons.</text>
</comment>
<dbReference type="GO" id="GO:0006885">
    <property type="term" value="P:regulation of pH"/>
    <property type="evidence" value="ECO:0007669"/>
    <property type="project" value="UniProtKB-UniRule"/>
</dbReference>
<dbReference type="HAMAP" id="MF_01844">
    <property type="entry name" value="NhaA"/>
    <property type="match status" value="1"/>
</dbReference>
<feature type="transmembrane region" description="Helical" evidence="6">
    <location>
        <begin position="177"/>
        <end position="196"/>
    </location>
</feature>
<feature type="transmembrane region" description="Helical" evidence="6">
    <location>
        <begin position="226"/>
        <end position="245"/>
    </location>
</feature>
<feature type="transmembrane region" description="Helical" evidence="6">
    <location>
        <begin position="343"/>
        <end position="364"/>
    </location>
</feature>
<keyword evidence="2 6" id="KW-1003">Cell membrane</keyword>
<keyword evidence="6" id="KW-0406">Ion transport</keyword>
<dbReference type="Pfam" id="PF06965">
    <property type="entry name" value="Na_H_antiport_1"/>
    <property type="match status" value="1"/>
</dbReference>